<sequence length="237" mass="26570">MRLILASLCFSVIVVAVTPVQNGKNGGKAGVGERIGQVVDWSKNQGQKIKDANIMDRVKDQIPGRPKKTETEQQTGSKHPRVSCIQHCASLFGFVFESFSADKILRFSEGTVIPVTKGIEVEGTQANQEYHSSLVNGHKRIPAHCKCEATEGFSRFLEDHELDIEIFNHFKKFNKIQDAVNYIYDGTVKVNEKHGAKSFTYVGHQGLMTLILAEMQKAKVYDPDRWMYPERSAINIA</sequence>
<protein>
    <submittedName>
        <fullName evidence="3">Uncharacterized protein</fullName>
    </submittedName>
</protein>
<feature type="signal peptide" evidence="2">
    <location>
        <begin position="1"/>
        <end position="16"/>
    </location>
</feature>
<name>A0A9P0AAP1_BEMTA</name>
<reference evidence="3" key="1">
    <citation type="submission" date="2021-12" db="EMBL/GenBank/DDBJ databases">
        <authorList>
            <person name="King R."/>
        </authorList>
    </citation>
    <scope>NUCLEOTIDE SEQUENCE</scope>
</reference>
<evidence type="ECO:0000256" key="1">
    <source>
        <dbReference type="SAM" id="MobiDB-lite"/>
    </source>
</evidence>
<dbReference type="EMBL" id="OU963864">
    <property type="protein sequence ID" value="CAH0387687.1"/>
    <property type="molecule type" value="Genomic_DNA"/>
</dbReference>
<feature type="chain" id="PRO_5040148320" evidence="2">
    <location>
        <begin position="17"/>
        <end position="237"/>
    </location>
</feature>
<keyword evidence="2" id="KW-0732">Signal</keyword>
<gene>
    <name evidence="3" type="ORF">BEMITA_LOCUS6672</name>
</gene>
<proteinExistence type="predicted"/>
<feature type="compositionally biased region" description="Basic and acidic residues" evidence="1">
    <location>
        <begin position="59"/>
        <end position="71"/>
    </location>
</feature>
<evidence type="ECO:0000313" key="4">
    <source>
        <dbReference type="Proteomes" id="UP001152759"/>
    </source>
</evidence>
<keyword evidence="4" id="KW-1185">Reference proteome</keyword>
<evidence type="ECO:0000313" key="3">
    <source>
        <dbReference type="EMBL" id="CAH0387687.1"/>
    </source>
</evidence>
<dbReference type="Proteomes" id="UP001152759">
    <property type="component" value="Chromosome 3"/>
</dbReference>
<accession>A0A9P0AAP1</accession>
<evidence type="ECO:0000256" key="2">
    <source>
        <dbReference type="SAM" id="SignalP"/>
    </source>
</evidence>
<feature type="region of interest" description="Disordered" evidence="1">
    <location>
        <begin position="59"/>
        <end position="78"/>
    </location>
</feature>
<dbReference type="AlphaFoldDB" id="A0A9P0AAP1"/>
<organism evidence="3 4">
    <name type="scientific">Bemisia tabaci</name>
    <name type="common">Sweetpotato whitefly</name>
    <name type="synonym">Aleurodes tabaci</name>
    <dbReference type="NCBI Taxonomy" id="7038"/>
    <lineage>
        <taxon>Eukaryota</taxon>
        <taxon>Metazoa</taxon>
        <taxon>Ecdysozoa</taxon>
        <taxon>Arthropoda</taxon>
        <taxon>Hexapoda</taxon>
        <taxon>Insecta</taxon>
        <taxon>Pterygota</taxon>
        <taxon>Neoptera</taxon>
        <taxon>Paraneoptera</taxon>
        <taxon>Hemiptera</taxon>
        <taxon>Sternorrhyncha</taxon>
        <taxon>Aleyrodoidea</taxon>
        <taxon>Aleyrodidae</taxon>
        <taxon>Aleyrodinae</taxon>
        <taxon>Bemisia</taxon>
    </lineage>
</organism>